<dbReference type="Pfam" id="PF07876">
    <property type="entry name" value="Dabb"/>
    <property type="match status" value="1"/>
</dbReference>
<evidence type="ECO:0000313" key="2">
    <source>
        <dbReference type="EMBL" id="KAF7505431.1"/>
    </source>
</evidence>
<protein>
    <recommendedName>
        <fullName evidence="1">Stress-response A/B barrel domain-containing protein</fullName>
    </recommendedName>
</protein>
<keyword evidence="3" id="KW-1185">Reference proteome</keyword>
<gene>
    <name evidence="2" type="ORF">GJ744_000758</name>
</gene>
<dbReference type="PROSITE" id="PS51502">
    <property type="entry name" value="S_R_A_B_BARREL"/>
    <property type="match status" value="1"/>
</dbReference>
<comment type="caution">
    <text evidence="2">The sequence shown here is derived from an EMBL/GenBank/DDBJ whole genome shotgun (WGS) entry which is preliminary data.</text>
</comment>
<dbReference type="Gene3D" id="3.30.70.100">
    <property type="match status" value="1"/>
</dbReference>
<dbReference type="AlphaFoldDB" id="A0A8H7AE45"/>
<organism evidence="2 3">
    <name type="scientific">Endocarpon pusillum</name>
    <dbReference type="NCBI Taxonomy" id="364733"/>
    <lineage>
        <taxon>Eukaryota</taxon>
        <taxon>Fungi</taxon>
        <taxon>Dikarya</taxon>
        <taxon>Ascomycota</taxon>
        <taxon>Pezizomycotina</taxon>
        <taxon>Eurotiomycetes</taxon>
        <taxon>Chaetothyriomycetidae</taxon>
        <taxon>Verrucariales</taxon>
        <taxon>Verrucariaceae</taxon>
        <taxon>Endocarpon</taxon>
    </lineage>
</organism>
<name>A0A8H7AE45_9EURO</name>
<dbReference type="Proteomes" id="UP000606974">
    <property type="component" value="Unassembled WGS sequence"/>
</dbReference>
<evidence type="ECO:0000259" key="1">
    <source>
        <dbReference type="PROSITE" id="PS51502"/>
    </source>
</evidence>
<dbReference type="OrthoDB" id="3830014at2759"/>
<dbReference type="InterPro" id="IPR013097">
    <property type="entry name" value="Dabb"/>
</dbReference>
<dbReference type="InterPro" id="IPR011008">
    <property type="entry name" value="Dimeric_a/b-barrel"/>
</dbReference>
<sequence>MAKPIERVTMFKVSDAEDRRKILDQYKTMKQTAVKDGKPYIVTCEVGETGQDPRSKGWNIVAKSTFASKADMDYYDNECEAHKELKVLAKPLAEDVMTVWFESIFSE</sequence>
<dbReference type="SMART" id="SM00886">
    <property type="entry name" value="Dabb"/>
    <property type="match status" value="1"/>
</dbReference>
<evidence type="ECO:0000313" key="3">
    <source>
        <dbReference type="Proteomes" id="UP000606974"/>
    </source>
</evidence>
<feature type="domain" description="Stress-response A/B barrel" evidence="1">
    <location>
        <begin position="5"/>
        <end position="101"/>
    </location>
</feature>
<dbReference type="EMBL" id="JAACFV010000109">
    <property type="protein sequence ID" value="KAF7505431.1"/>
    <property type="molecule type" value="Genomic_DNA"/>
</dbReference>
<proteinExistence type="predicted"/>
<dbReference type="SUPFAM" id="SSF54909">
    <property type="entry name" value="Dimeric alpha+beta barrel"/>
    <property type="match status" value="1"/>
</dbReference>
<accession>A0A8H7AE45</accession>
<reference evidence="2" key="1">
    <citation type="submission" date="2020-02" db="EMBL/GenBank/DDBJ databases">
        <authorList>
            <person name="Palmer J.M."/>
        </authorList>
    </citation>
    <scope>NUCLEOTIDE SEQUENCE</scope>
    <source>
        <strain evidence="2">EPUS1.4</strain>
        <tissue evidence="2">Thallus</tissue>
    </source>
</reference>